<feature type="compositionally biased region" description="Basic and acidic residues" evidence="2">
    <location>
        <begin position="305"/>
        <end position="330"/>
    </location>
</feature>
<organism evidence="5 6">
    <name type="scientific">Leptosia nina</name>
    <dbReference type="NCBI Taxonomy" id="320188"/>
    <lineage>
        <taxon>Eukaryota</taxon>
        <taxon>Metazoa</taxon>
        <taxon>Ecdysozoa</taxon>
        <taxon>Arthropoda</taxon>
        <taxon>Hexapoda</taxon>
        <taxon>Insecta</taxon>
        <taxon>Pterygota</taxon>
        <taxon>Neoptera</taxon>
        <taxon>Endopterygota</taxon>
        <taxon>Lepidoptera</taxon>
        <taxon>Glossata</taxon>
        <taxon>Ditrysia</taxon>
        <taxon>Papilionoidea</taxon>
        <taxon>Pieridae</taxon>
        <taxon>Pierinae</taxon>
        <taxon>Leptosia</taxon>
    </lineage>
</organism>
<reference evidence="5 6" key="1">
    <citation type="submission" date="2023-11" db="EMBL/GenBank/DDBJ databases">
        <authorList>
            <person name="Okamura Y."/>
        </authorList>
    </citation>
    <scope>NUCLEOTIDE SEQUENCE [LARGE SCALE GENOMIC DNA]</scope>
</reference>
<dbReference type="Proteomes" id="UP001497472">
    <property type="component" value="Unassembled WGS sequence"/>
</dbReference>
<accession>A0AAV1IUA3</accession>
<evidence type="ECO:0000259" key="4">
    <source>
        <dbReference type="PROSITE" id="PS50278"/>
    </source>
</evidence>
<dbReference type="InterPro" id="IPR000072">
    <property type="entry name" value="PDGF/VEGF_dom"/>
</dbReference>
<comment type="caution">
    <text evidence="5">The sequence shown here is derived from an EMBL/GenBank/DDBJ whole genome shotgun (WGS) entry which is preliminary data.</text>
</comment>
<evidence type="ECO:0000256" key="3">
    <source>
        <dbReference type="SAM" id="SignalP"/>
    </source>
</evidence>
<protein>
    <recommendedName>
        <fullName evidence="4">Platelet-derived growth factor (PDGF) family profile domain-containing protein</fullName>
    </recommendedName>
</protein>
<dbReference type="Gene3D" id="2.10.90.10">
    <property type="entry name" value="Cystine-knot cytokines"/>
    <property type="match status" value="1"/>
</dbReference>
<feature type="signal peptide" evidence="3">
    <location>
        <begin position="1"/>
        <end position="16"/>
    </location>
</feature>
<gene>
    <name evidence="5" type="ORF">LNINA_LOCUS808</name>
</gene>
<name>A0AAV1IUA3_9NEOP</name>
<dbReference type="GO" id="GO:0016020">
    <property type="term" value="C:membrane"/>
    <property type="evidence" value="ECO:0007669"/>
    <property type="project" value="InterPro"/>
</dbReference>
<evidence type="ECO:0000313" key="6">
    <source>
        <dbReference type="Proteomes" id="UP001497472"/>
    </source>
</evidence>
<keyword evidence="1" id="KW-0339">Growth factor</keyword>
<evidence type="ECO:0000256" key="2">
    <source>
        <dbReference type="SAM" id="MobiDB-lite"/>
    </source>
</evidence>
<dbReference type="PROSITE" id="PS50278">
    <property type="entry name" value="PDGF_2"/>
    <property type="match status" value="1"/>
</dbReference>
<dbReference type="Pfam" id="PF00341">
    <property type="entry name" value="PDGF"/>
    <property type="match status" value="1"/>
</dbReference>
<evidence type="ECO:0000256" key="1">
    <source>
        <dbReference type="RuleBase" id="RU003818"/>
    </source>
</evidence>
<feature type="domain" description="Platelet-derived growth factor (PDGF) family profile" evidence="4">
    <location>
        <begin position="198"/>
        <end position="298"/>
    </location>
</feature>
<feature type="chain" id="PRO_5043863943" description="Platelet-derived growth factor (PDGF) family profile domain-containing protein" evidence="3">
    <location>
        <begin position="17"/>
        <end position="436"/>
    </location>
</feature>
<dbReference type="PANTHER" id="PTHR21719:SF1">
    <property type="entry name" value="FI06402P-RELATED"/>
    <property type="match status" value="1"/>
</dbReference>
<dbReference type="EMBL" id="CAVLEF010000001">
    <property type="protein sequence ID" value="CAK1540784.1"/>
    <property type="molecule type" value="Genomic_DNA"/>
</dbReference>
<sequence>MLRVVLLLCLITITIGFTTEKSFAERLDKLYEKLEKLTVAPESNGEARKLYEKLDRFNSITPNRALSEDEELLSAMQIWGSMSDEQLQGLLREIQQIKEEKGEKIIEDYGDADWNDDDELSDGDYANDVGEEWDPIEEEISSTAKPNLAVTPSAFTRLDGYRHTIVSAVDPIAATNERPRILDDSQSTAEERRELRKAVISNMGAVVRAAKCLIPQPRWLTVRKLAPAADTVYMPPCVQLHRCAPDSGCCYNEDEVCAPVDGKYVAIPFFLNKADGNLTAARMLFFNHTKCACVSKETLQSTARTRLEERRDSRERQNDWRATEEPRLERDEEQTSPPLLRRCTCPHLFRSRIRDGICVCICDWPDNTTRRDCLSLARGREHFGLRDRVCIAQGNCNPPSCEYGTYERHSGRCPLLRRYKRRFHMRGRYQPDKIIV</sequence>
<proteinExistence type="inferred from homology"/>
<comment type="similarity">
    <text evidence="1">Belongs to the PDGF/VEGF growth factor family.</text>
</comment>
<keyword evidence="3" id="KW-0732">Signal</keyword>
<dbReference type="GO" id="GO:0035099">
    <property type="term" value="P:hemocyte migration"/>
    <property type="evidence" value="ECO:0007669"/>
    <property type="project" value="TreeGrafter"/>
</dbReference>
<dbReference type="SUPFAM" id="SSF57501">
    <property type="entry name" value="Cystine-knot cytokines"/>
    <property type="match status" value="1"/>
</dbReference>
<evidence type="ECO:0000313" key="5">
    <source>
        <dbReference type="EMBL" id="CAK1540784.1"/>
    </source>
</evidence>
<dbReference type="GO" id="GO:0008083">
    <property type="term" value="F:growth factor activity"/>
    <property type="evidence" value="ECO:0007669"/>
    <property type="project" value="UniProtKB-KW"/>
</dbReference>
<dbReference type="SMART" id="SM00141">
    <property type="entry name" value="PDGF"/>
    <property type="match status" value="1"/>
</dbReference>
<dbReference type="AlphaFoldDB" id="A0AAV1IUA3"/>
<dbReference type="PANTHER" id="PTHR21719">
    <property type="entry name" value="FI06402P-RELATED"/>
    <property type="match status" value="1"/>
</dbReference>
<keyword evidence="6" id="KW-1185">Reference proteome</keyword>
<feature type="region of interest" description="Disordered" evidence="2">
    <location>
        <begin position="304"/>
        <end position="333"/>
    </location>
</feature>
<dbReference type="InterPro" id="IPR029034">
    <property type="entry name" value="Cystine-knot_cytokine"/>
</dbReference>